<sequence length="149" mass="16997">MAAARPGGVPVKPSTVLVDVDGTLAARVTDRSPYDWHRVGEDVPVAAVVTAVRALSAAGHAIVVLSGRDESCRRQTESWLTHHLDVPYRELHMRRAKDNRRDDVVKREIYERYVRDRYEVAFVLDDRNQVVRMWRRLGLVCFQVADGNF</sequence>
<keyword evidence="2" id="KW-0418">Kinase</keyword>
<dbReference type="GO" id="GO:0016301">
    <property type="term" value="F:kinase activity"/>
    <property type="evidence" value="ECO:0007669"/>
    <property type="project" value="UniProtKB-KW"/>
</dbReference>
<keyword evidence="3" id="KW-1185">Reference proteome</keyword>
<dbReference type="SUPFAM" id="SSF56784">
    <property type="entry name" value="HAD-like"/>
    <property type="match status" value="1"/>
</dbReference>
<dbReference type="Gene3D" id="3.40.50.1000">
    <property type="entry name" value="HAD superfamily/HAD-like"/>
    <property type="match status" value="1"/>
</dbReference>
<accession>A0A545AKR9</accession>
<dbReference type="InterPro" id="IPR056782">
    <property type="entry name" value="HAD_PNKP"/>
</dbReference>
<evidence type="ECO:0000313" key="3">
    <source>
        <dbReference type="Proteomes" id="UP000317982"/>
    </source>
</evidence>
<evidence type="ECO:0000259" key="1">
    <source>
        <dbReference type="Pfam" id="PF25109"/>
    </source>
</evidence>
<name>A0A545AKR9_9ACTN</name>
<dbReference type="OrthoDB" id="7592866at2"/>
<dbReference type="Proteomes" id="UP000317982">
    <property type="component" value="Unassembled WGS sequence"/>
</dbReference>
<keyword evidence="2" id="KW-0808">Transferase</keyword>
<dbReference type="InterPro" id="IPR036412">
    <property type="entry name" value="HAD-like_sf"/>
</dbReference>
<reference evidence="2 3" key="1">
    <citation type="submission" date="2019-07" db="EMBL/GenBank/DDBJ databases">
        <title>Cryptosporangium phraense sp. nov., isolated from plant litter.</title>
        <authorList>
            <person name="Suriyachadkun C."/>
        </authorList>
    </citation>
    <scope>NUCLEOTIDE SEQUENCE [LARGE SCALE GENOMIC DNA]</scope>
    <source>
        <strain evidence="2 3">A-T 5661</strain>
    </source>
</reference>
<organism evidence="2 3">
    <name type="scientific">Cryptosporangium phraense</name>
    <dbReference type="NCBI Taxonomy" id="2593070"/>
    <lineage>
        <taxon>Bacteria</taxon>
        <taxon>Bacillati</taxon>
        <taxon>Actinomycetota</taxon>
        <taxon>Actinomycetes</taxon>
        <taxon>Cryptosporangiales</taxon>
        <taxon>Cryptosporangiaceae</taxon>
        <taxon>Cryptosporangium</taxon>
    </lineage>
</organism>
<dbReference type="EMBL" id="VIRS01000021">
    <property type="protein sequence ID" value="TQS41913.1"/>
    <property type="molecule type" value="Genomic_DNA"/>
</dbReference>
<dbReference type="InterPro" id="IPR023214">
    <property type="entry name" value="HAD_sf"/>
</dbReference>
<gene>
    <name evidence="2" type="ORF">FL583_26895</name>
</gene>
<evidence type="ECO:0000313" key="2">
    <source>
        <dbReference type="EMBL" id="TQS41913.1"/>
    </source>
</evidence>
<dbReference type="AlphaFoldDB" id="A0A545AKR9"/>
<proteinExistence type="predicted"/>
<protein>
    <submittedName>
        <fullName evidence="2">Polynucleotide kinase</fullName>
    </submittedName>
</protein>
<dbReference type="Pfam" id="PF25109">
    <property type="entry name" value="HAD_PNKP"/>
    <property type="match status" value="1"/>
</dbReference>
<dbReference type="InParanoid" id="A0A545AKR9"/>
<comment type="caution">
    <text evidence="2">The sequence shown here is derived from an EMBL/GenBank/DDBJ whole genome shotgun (WGS) entry which is preliminary data.</text>
</comment>
<feature type="domain" description="Polynucleotide kinase PNKP phosphatase" evidence="1">
    <location>
        <begin position="13"/>
        <end position="149"/>
    </location>
</feature>